<evidence type="ECO:0000256" key="4">
    <source>
        <dbReference type="ARBA" id="ARBA00023204"/>
    </source>
</evidence>
<dbReference type="InterPro" id="IPR041247">
    <property type="entry name" value="Rad52_fam"/>
</dbReference>
<evidence type="ECO:0000256" key="5">
    <source>
        <dbReference type="SAM" id="MobiDB-lite"/>
    </source>
</evidence>
<reference evidence="6 7" key="1">
    <citation type="submission" date="2022-07" db="EMBL/GenBank/DDBJ databases">
        <title>Genome-wide signatures of adaptation to extreme environments.</title>
        <authorList>
            <person name="Cho C.H."/>
            <person name="Yoon H.S."/>
        </authorList>
    </citation>
    <scope>NUCLEOTIDE SEQUENCE [LARGE SCALE GENOMIC DNA]</scope>
    <source>
        <strain evidence="6 7">DBV 063 E5</strain>
    </source>
</reference>
<dbReference type="Gene3D" id="3.30.390.80">
    <property type="entry name" value="DNA repair protein Rad52/59/22"/>
    <property type="match status" value="1"/>
</dbReference>
<dbReference type="GO" id="GO:0006312">
    <property type="term" value="P:mitotic recombination"/>
    <property type="evidence" value="ECO:0007669"/>
    <property type="project" value="TreeGrafter"/>
</dbReference>
<dbReference type="Pfam" id="PF04098">
    <property type="entry name" value="Rad52_Rad22"/>
    <property type="match status" value="1"/>
</dbReference>
<proteinExistence type="inferred from homology"/>
<keyword evidence="3" id="KW-0233">DNA recombination</keyword>
<evidence type="ECO:0008006" key="8">
    <source>
        <dbReference type="Google" id="ProtNLM"/>
    </source>
</evidence>
<dbReference type="SUPFAM" id="SSF54768">
    <property type="entry name" value="dsRNA-binding domain-like"/>
    <property type="match status" value="1"/>
</dbReference>
<dbReference type="GO" id="GO:0045002">
    <property type="term" value="P:double-strand break repair via single-strand annealing"/>
    <property type="evidence" value="ECO:0007669"/>
    <property type="project" value="TreeGrafter"/>
</dbReference>
<feature type="region of interest" description="Disordered" evidence="5">
    <location>
        <begin position="22"/>
        <end position="56"/>
    </location>
</feature>
<keyword evidence="7" id="KW-1185">Reference proteome</keyword>
<dbReference type="GO" id="GO:0000724">
    <property type="term" value="P:double-strand break repair via homologous recombination"/>
    <property type="evidence" value="ECO:0007669"/>
    <property type="project" value="TreeGrafter"/>
</dbReference>
<comment type="caution">
    <text evidence="6">The sequence shown here is derived from an EMBL/GenBank/DDBJ whole genome shotgun (WGS) entry which is preliminary data.</text>
</comment>
<dbReference type="InterPro" id="IPR007232">
    <property type="entry name" value="Rad52_Rad59_Rad22"/>
</dbReference>
<evidence type="ECO:0000256" key="3">
    <source>
        <dbReference type="ARBA" id="ARBA00023172"/>
    </source>
</evidence>
<accession>A0AAV9IUK4</accession>
<dbReference type="PANTHER" id="PTHR12132">
    <property type="entry name" value="DNA REPAIR AND RECOMBINATION PROTEIN RAD52, RAD59"/>
    <property type="match status" value="1"/>
</dbReference>
<evidence type="ECO:0000256" key="1">
    <source>
        <dbReference type="ARBA" id="ARBA00006638"/>
    </source>
</evidence>
<comment type="similarity">
    <text evidence="1">Belongs to the RAD52 family.</text>
</comment>
<protein>
    <recommendedName>
        <fullName evidence="8">DNA repair and recombination protein RAD52</fullName>
    </recommendedName>
</protein>
<name>A0AAV9IUK4_CYACA</name>
<evidence type="ECO:0000256" key="2">
    <source>
        <dbReference type="ARBA" id="ARBA00022763"/>
    </source>
</evidence>
<dbReference type="Proteomes" id="UP001301350">
    <property type="component" value="Unassembled WGS sequence"/>
</dbReference>
<dbReference type="FunFam" id="3.30.390.80:FF:000001">
    <property type="entry name" value="DNA repair protein RAD52 homolog"/>
    <property type="match status" value="1"/>
</dbReference>
<keyword evidence="2" id="KW-0227">DNA damage</keyword>
<feature type="compositionally biased region" description="Pro residues" evidence="5">
    <location>
        <begin position="274"/>
        <end position="287"/>
    </location>
</feature>
<dbReference type="PANTHER" id="PTHR12132:SF1">
    <property type="entry name" value="DNA REPAIR PROTEIN RAD52 HOMOLOG"/>
    <property type="match status" value="1"/>
</dbReference>
<evidence type="ECO:0000313" key="7">
    <source>
        <dbReference type="Proteomes" id="UP001301350"/>
    </source>
</evidence>
<feature type="compositionally biased region" description="Low complexity" evidence="5">
    <location>
        <begin position="288"/>
        <end position="305"/>
    </location>
</feature>
<sequence length="323" mass="34507">MNAPLCVPAVKAEGVSGVNKRSAAPTAAPLVRSPPPSIAKPTWLPATPPKSARRGVVGTMGRQLKWETNALPTEAPAADEAPVREALEARIPVEQVSKRIGPGGRPLYYLQGWQVIQTANDIFGYDGWSNTILSFEVDFCEQQPDGRWSAMASVVMRVTLHRRGTFHDDVGCGQCDGARTRGDALQKVRKEACTDALKRSLKNFGKRLGLMLYDKAFLAQVAVEQRAHEQHNRGGAWDASKRPRVQSGVGGVARPTTAAMTERVPVSAPGSAPQAPPPLPPPPPPPASTTGEAASPGGSPGSRVPSKQELDELLLHFELDDES</sequence>
<organism evidence="6 7">
    <name type="scientific">Cyanidium caldarium</name>
    <name type="common">Red alga</name>
    <dbReference type="NCBI Taxonomy" id="2771"/>
    <lineage>
        <taxon>Eukaryota</taxon>
        <taxon>Rhodophyta</taxon>
        <taxon>Bangiophyceae</taxon>
        <taxon>Cyanidiales</taxon>
        <taxon>Cyanidiaceae</taxon>
        <taxon>Cyanidium</taxon>
    </lineage>
</organism>
<dbReference type="EMBL" id="JANCYW010000006">
    <property type="protein sequence ID" value="KAK4535821.1"/>
    <property type="molecule type" value="Genomic_DNA"/>
</dbReference>
<dbReference type="GO" id="GO:0005634">
    <property type="term" value="C:nucleus"/>
    <property type="evidence" value="ECO:0007669"/>
    <property type="project" value="TreeGrafter"/>
</dbReference>
<evidence type="ECO:0000313" key="6">
    <source>
        <dbReference type="EMBL" id="KAK4535821.1"/>
    </source>
</evidence>
<feature type="region of interest" description="Disordered" evidence="5">
    <location>
        <begin position="231"/>
        <end position="309"/>
    </location>
</feature>
<dbReference type="InterPro" id="IPR042525">
    <property type="entry name" value="Rad52_Rad59_Rad22_sf"/>
</dbReference>
<keyword evidence="4" id="KW-0234">DNA repair</keyword>
<dbReference type="AlphaFoldDB" id="A0AAV9IUK4"/>
<gene>
    <name evidence="6" type="ORF">CDCA_CDCA06G1846</name>
</gene>